<dbReference type="InterPro" id="IPR001394">
    <property type="entry name" value="Peptidase_C19_UCH"/>
</dbReference>
<feature type="compositionally biased region" description="Basic and acidic residues" evidence="6">
    <location>
        <begin position="594"/>
        <end position="609"/>
    </location>
</feature>
<feature type="compositionally biased region" description="Basic and acidic residues" evidence="6">
    <location>
        <begin position="1102"/>
        <end position="1123"/>
    </location>
</feature>
<dbReference type="EMBL" id="MU150229">
    <property type="protein sequence ID" value="KAF9469585.1"/>
    <property type="molecule type" value="Genomic_DNA"/>
</dbReference>
<sequence length="1131" mass="120435">MARGKWFPLGNQQSTAQAAQDTTKPLPIPSLTSADAKKFGFENFGNTCYANSVLQALYFCAPFRDLLLQSVDQSVVLAPPSPAPAPAPSPPPPLVPVRRKPERKQSTAGTAADAALPPAVAPIPADPPTLLAALRSLFYYISSHPAERGTVAPRAFINKLKEVNTAFDSTMHQDAHEFLNYLLNKIVEDIREEIKEVNDDLSNSLTTTSTNSGKPLQDATIVHRLFEGVLTSETRCLTCETVSSRDESFLDLSIDIEQNSSVTACLRQFSASEMLCQKNKFFCDACCDLQEAEKRMKVKKLPNVLALHLKRFKYQEDVQRYIKLVYRVAFPFELRLFNTVDGIDDADRLYNLFAIVVHIGNGPHHGHYVSIIKTLGSWLLFDDDNVTPVPENDITKYFGDSPSGCAYVLYYQAADIDLPGLGLARDMARELGEKSAHVDSTIEISTQRALEGKAVEEDLALPPGLLVDEKGLNGSNSSLGEPGTPSASSTSASDSGPVTSPLRTSVSAGMGGVPTPSAIATSRSLPSPPTALNGNVPSSVTGTGTSPSMVGKMDLLINTIRKKPSMSIKTGWSAVGLKPGTPSEGRKSGSHSSAEGRRPSTGETRRSMAGERSPASADVRTARPVTAGGTIGTPLPSIPSHSTGTSGHGAQTVPPTPKLLFSDDPASAPTTGSTPSMAVHRPTGDGEGLEDGVSEGGERNERGSGSIEKGTGGEKKERGVKKNWFGKRKSFKIGEKGGRAASENSEGRLPPSPHTRGGEDNPSHASAGPSSAPRGWFGASRRPAESDGSDAPSHSRSSRDLGSSHFGSTLNAPSPTLATFSASTSSAPALQPSSPYEHHLHPRTKPPPQLNGHIYDINHSPSSSLTSAHTTQETGHPNSVPRIQPSLSTPSPVTLATSTNTHHFPNHIDHPPARKSSLQVRPLPQPEGSPGRKKSTPVFPTFRDDVGEKAEGGMRDSAGRPIPARTTSMHGEGKDERPLPPVPSLIHDHRTRTAKGGIQNGFGFGSVESGNRGTARLSVDDENESEAPEDPPPSFSPAPSSSHTPPSSYAPSLSAPSSHNQPNSTFSLGSFGSTNHSNASSTTNGQKRASRKLSLTTSMLGWRKDKEEEREREKGRQKERDKAGPSSFTRF</sequence>
<dbReference type="EC" id="3.4.19.12" evidence="3"/>
<dbReference type="PROSITE" id="PS00972">
    <property type="entry name" value="USP_1"/>
    <property type="match status" value="1"/>
</dbReference>
<dbReference type="InterPro" id="IPR028889">
    <property type="entry name" value="USP"/>
</dbReference>
<feature type="domain" description="USP" evidence="7">
    <location>
        <begin position="39"/>
        <end position="414"/>
    </location>
</feature>
<dbReference type="PROSITE" id="PS00973">
    <property type="entry name" value="USP_2"/>
    <property type="match status" value="1"/>
</dbReference>
<dbReference type="PANTHER" id="PTHR24006">
    <property type="entry name" value="UBIQUITIN CARBOXYL-TERMINAL HYDROLASE"/>
    <property type="match status" value="1"/>
</dbReference>
<gene>
    <name evidence="8" type="ORF">BDZ94DRAFT_1180796</name>
</gene>
<feature type="compositionally biased region" description="Polar residues" evidence="6">
    <location>
        <begin position="859"/>
        <end position="877"/>
    </location>
</feature>
<evidence type="ECO:0000256" key="6">
    <source>
        <dbReference type="SAM" id="MobiDB-lite"/>
    </source>
</evidence>
<keyword evidence="9" id="KW-1185">Reference proteome</keyword>
<dbReference type="GO" id="GO:0006508">
    <property type="term" value="P:proteolysis"/>
    <property type="evidence" value="ECO:0007669"/>
    <property type="project" value="UniProtKB-KW"/>
</dbReference>
<dbReference type="PROSITE" id="PS50235">
    <property type="entry name" value="USP_3"/>
    <property type="match status" value="1"/>
</dbReference>
<dbReference type="GO" id="GO:0016579">
    <property type="term" value="P:protein deubiquitination"/>
    <property type="evidence" value="ECO:0007669"/>
    <property type="project" value="InterPro"/>
</dbReference>
<comment type="similarity">
    <text evidence="2">Belongs to the peptidase C19 family.</text>
</comment>
<feature type="compositionally biased region" description="Acidic residues" evidence="6">
    <location>
        <begin position="1020"/>
        <end position="1029"/>
    </location>
</feature>
<evidence type="ECO:0000256" key="3">
    <source>
        <dbReference type="ARBA" id="ARBA00012759"/>
    </source>
</evidence>
<feature type="compositionally biased region" description="Polar residues" evidence="6">
    <location>
        <begin position="518"/>
        <end position="535"/>
    </location>
</feature>
<accession>A0A9P6CPV0</accession>
<feature type="compositionally biased region" description="Low complexity" evidence="6">
    <location>
        <begin position="12"/>
        <end position="23"/>
    </location>
</feature>
<feature type="compositionally biased region" description="Low complexity" evidence="6">
    <location>
        <begin position="1073"/>
        <end position="1084"/>
    </location>
</feature>
<proteinExistence type="inferred from homology"/>
<dbReference type="OrthoDB" id="27652at2759"/>
<organism evidence="8 9">
    <name type="scientific">Collybia nuda</name>
    <dbReference type="NCBI Taxonomy" id="64659"/>
    <lineage>
        <taxon>Eukaryota</taxon>
        <taxon>Fungi</taxon>
        <taxon>Dikarya</taxon>
        <taxon>Basidiomycota</taxon>
        <taxon>Agaricomycotina</taxon>
        <taxon>Agaricomycetes</taxon>
        <taxon>Agaricomycetidae</taxon>
        <taxon>Agaricales</taxon>
        <taxon>Tricholomatineae</taxon>
        <taxon>Clitocybaceae</taxon>
        <taxon>Collybia</taxon>
    </lineage>
</organism>
<dbReference type="Gene3D" id="3.90.70.10">
    <property type="entry name" value="Cysteine proteinases"/>
    <property type="match status" value="1"/>
</dbReference>
<dbReference type="GO" id="GO:0005829">
    <property type="term" value="C:cytosol"/>
    <property type="evidence" value="ECO:0007669"/>
    <property type="project" value="TreeGrafter"/>
</dbReference>
<dbReference type="SUPFAM" id="SSF54001">
    <property type="entry name" value="Cysteine proteinases"/>
    <property type="match status" value="1"/>
</dbReference>
<protein>
    <recommendedName>
        <fullName evidence="3">ubiquitinyl hydrolase 1</fullName>
        <ecNumber evidence="3">3.4.19.12</ecNumber>
    </recommendedName>
</protein>
<dbReference type="AlphaFoldDB" id="A0A9P6CPV0"/>
<evidence type="ECO:0000259" key="7">
    <source>
        <dbReference type="PROSITE" id="PS50235"/>
    </source>
</evidence>
<feature type="compositionally biased region" description="Low complexity" evidence="6">
    <location>
        <begin position="482"/>
        <end position="500"/>
    </location>
</feature>
<reference evidence="8" key="1">
    <citation type="submission" date="2020-11" db="EMBL/GenBank/DDBJ databases">
        <authorList>
            <consortium name="DOE Joint Genome Institute"/>
            <person name="Ahrendt S."/>
            <person name="Riley R."/>
            <person name="Andreopoulos W."/>
            <person name="Labutti K."/>
            <person name="Pangilinan J."/>
            <person name="Ruiz-Duenas F.J."/>
            <person name="Barrasa J.M."/>
            <person name="Sanchez-Garcia M."/>
            <person name="Camarero S."/>
            <person name="Miyauchi S."/>
            <person name="Serrano A."/>
            <person name="Linde D."/>
            <person name="Babiker R."/>
            <person name="Drula E."/>
            <person name="Ayuso-Fernandez I."/>
            <person name="Pacheco R."/>
            <person name="Padilla G."/>
            <person name="Ferreira P."/>
            <person name="Barriuso J."/>
            <person name="Kellner H."/>
            <person name="Castanera R."/>
            <person name="Alfaro M."/>
            <person name="Ramirez L."/>
            <person name="Pisabarro A.G."/>
            <person name="Kuo A."/>
            <person name="Tritt A."/>
            <person name="Lipzen A."/>
            <person name="He G."/>
            <person name="Yan M."/>
            <person name="Ng V."/>
            <person name="Cullen D."/>
            <person name="Martin F."/>
            <person name="Rosso M.-N."/>
            <person name="Henrissat B."/>
            <person name="Hibbett D."/>
            <person name="Martinez A.T."/>
            <person name="Grigoriev I.V."/>
        </authorList>
    </citation>
    <scope>NUCLEOTIDE SEQUENCE</scope>
    <source>
        <strain evidence="8">CBS 247.69</strain>
    </source>
</reference>
<keyword evidence="5" id="KW-0378">Hydrolase</keyword>
<feature type="compositionally biased region" description="Low complexity" evidence="6">
    <location>
        <begin position="812"/>
        <end position="830"/>
    </location>
</feature>
<feature type="region of interest" description="Disordered" evidence="6">
    <location>
        <begin position="570"/>
        <end position="1131"/>
    </location>
</feature>
<dbReference type="Pfam" id="PF00443">
    <property type="entry name" value="UCH"/>
    <property type="match status" value="1"/>
</dbReference>
<dbReference type="InterPro" id="IPR038765">
    <property type="entry name" value="Papain-like_cys_pep_sf"/>
</dbReference>
<dbReference type="CDD" id="cd02663">
    <property type="entry name" value="Peptidase_C19G"/>
    <property type="match status" value="1"/>
</dbReference>
<evidence type="ECO:0000256" key="4">
    <source>
        <dbReference type="ARBA" id="ARBA00022670"/>
    </source>
</evidence>
<dbReference type="InterPro" id="IPR018200">
    <property type="entry name" value="USP_CS"/>
</dbReference>
<feature type="compositionally biased region" description="Low complexity" evidence="6">
    <location>
        <begin position="763"/>
        <end position="773"/>
    </location>
</feature>
<feature type="compositionally biased region" description="Pro residues" evidence="6">
    <location>
        <begin position="79"/>
        <end position="95"/>
    </location>
</feature>
<feature type="region of interest" description="Disordered" evidence="6">
    <location>
        <begin position="466"/>
        <end position="549"/>
    </location>
</feature>
<evidence type="ECO:0000256" key="1">
    <source>
        <dbReference type="ARBA" id="ARBA00000707"/>
    </source>
</evidence>
<dbReference type="InterPro" id="IPR050164">
    <property type="entry name" value="Peptidase_C19"/>
</dbReference>
<comment type="catalytic activity">
    <reaction evidence="1">
        <text>Thiol-dependent hydrolysis of ester, thioester, amide, peptide and isopeptide bonds formed by the C-terminal Gly of ubiquitin (a 76-residue protein attached to proteins as an intracellular targeting signal).</text>
        <dbReference type="EC" id="3.4.19.12"/>
    </reaction>
</comment>
<dbReference type="PANTHER" id="PTHR24006:SF733">
    <property type="entry name" value="RE52890P"/>
    <property type="match status" value="1"/>
</dbReference>
<feature type="compositionally biased region" description="Polar residues" evidence="6">
    <location>
        <begin position="885"/>
        <end position="903"/>
    </location>
</feature>
<feature type="compositionally biased region" description="Basic residues" evidence="6">
    <location>
        <begin position="718"/>
        <end position="731"/>
    </location>
</feature>
<dbReference type="GO" id="GO:0005634">
    <property type="term" value="C:nucleus"/>
    <property type="evidence" value="ECO:0007669"/>
    <property type="project" value="TreeGrafter"/>
</dbReference>
<feature type="compositionally biased region" description="Low complexity" evidence="6">
    <location>
        <begin position="1037"/>
        <end position="1058"/>
    </location>
</feature>
<keyword evidence="4" id="KW-0645">Protease</keyword>
<feature type="region of interest" description="Disordered" evidence="6">
    <location>
        <begin position="79"/>
        <end position="115"/>
    </location>
</feature>
<feature type="region of interest" description="Disordered" evidence="6">
    <location>
        <begin position="1"/>
        <end position="29"/>
    </location>
</feature>
<comment type="caution">
    <text evidence="8">The sequence shown here is derived from an EMBL/GenBank/DDBJ whole genome shotgun (WGS) entry which is preliminary data.</text>
</comment>
<feature type="compositionally biased region" description="Polar residues" evidence="6">
    <location>
        <begin position="1059"/>
        <end position="1072"/>
    </location>
</feature>
<feature type="compositionally biased region" description="Basic and acidic residues" evidence="6">
    <location>
        <begin position="942"/>
        <end position="958"/>
    </location>
</feature>
<name>A0A9P6CPV0_9AGAR</name>
<evidence type="ECO:0000313" key="9">
    <source>
        <dbReference type="Proteomes" id="UP000807353"/>
    </source>
</evidence>
<dbReference type="Proteomes" id="UP000807353">
    <property type="component" value="Unassembled WGS sequence"/>
</dbReference>
<feature type="compositionally biased region" description="Low complexity" evidence="6">
    <location>
        <begin position="536"/>
        <end position="549"/>
    </location>
</feature>
<evidence type="ECO:0000256" key="5">
    <source>
        <dbReference type="ARBA" id="ARBA00022801"/>
    </source>
</evidence>
<feature type="compositionally biased region" description="Polar residues" evidence="6">
    <location>
        <begin position="639"/>
        <end position="649"/>
    </location>
</feature>
<evidence type="ECO:0000313" key="8">
    <source>
        <dbReference type="EMBL" id="KAF9469585.1"/>
    </source>
</evidence>
<dbReference type="GO" id="GO:0004843">
    <property type="term" value="F:cysteine-type deubiquitinase activity"/>
    <property type="evidence" value="ECO:0007669"/>
    <property type="project" value="UniProtKB-EC"/>
</dbReference>
<evidence type="ECO:0000256" key="2">
    <source>
        <dbReference type="ARBA" id="ARBA00009085"/>
    </source>
</evidence>